<accession>A0A3N4IEI2</accession>
<evidence type="ECO:0000313" key="3">
    <source>
        <dbReference type="EMBL" id="RPA83098.1"/>
    </source>
</evidence>
<name>A0A3N4IEI2_ASCIM</name>
<dbReference type="OrthoDB" id="10251809at2759"/>
<evidence type="ECO:0008006" key="5">
    <source>
        <dbReference type="Google" id="ProtNLM"/>
    </source>
</evidence>
<dbReference type="Proteomes" id="UP000275078">
    <property type="component" value="Unassembled WGS sequence"/>
</dbReference>
<dbReference type="InterPro" id="IPR011043">
    <property type="entry name" value="Gal_Oxase/kelch_b-propeller"/>
</dbReference>
<feature type="region of interest" description="Disordered" evidence="1">
    <location>
        <begin position="428"/>
        <end position="454"/>
    </location>
</feature>
<dbReference type="Gene3D" id="2.120.10.80">
    <property type="entry name" value="Kelch-type beta propeller"/>
    <property type="match status" value="1"/>
</dbReference>
<proteinExistence type="predicted"/>
<keyword evidence="2" id="KW-1133">Transmembrane helix</keyword>
<keyword evidence="2" id="KW-0812">Transmembrane</keyword>
<keyword evidence="2" id="KW-0472">Membrane</keyword>
<evidence type="ECO:0000313" key="4">
    <source>
        <dbReference type="Proteomes" id="UP000275078"/>
    </source>
</evidence>
<evidence type="ECO:0000256" key="1">
    <source>
        <dbReference type="SAM" id="MobiDB-lite"/>
    </source>
</evidence>
<gene>
    <name evidence="3" type="ORF">BJ508DRAFT_413756</name>
</gene>
<sequence length="645" mass="70478">MSSKPFSTSFPLPKEEYYCVWSQGTATVIGDTLYRIGGRYSETSDPKAQQLAYSGVRTLSLAKGQELPLRDTGGFPFGGTEIPTLLGGNVWTHDNRLIQYAGRYADPSLVPADEKSNKVDVINVKTRKFEQLNGTETSRRYRGGSAQSNTHGFYLGGQADAYTKPKAKDVTVRESLAVFDFKKEQFYYEEVPISGTRDLSLSYIDSVGTSGVLVAMGGLDKNNVTQPYSTINLYDLASRKWFTQEAKGAVAGDIPPDRIEQCTILVSEPDNSQHYVFLYGGIEYPDVFNPVMDSLHILSIPSFTWRFIAGVPKSPKGVTRKGLSCTQQGRYFITIGGELEDPNRCDNTPDTDRPPNKGRRAFDMEWLRWAVHEDWAPADYLGIQKQAYDSHNISTNATQPSWGWDDPALAAVFKQKRIKEDWVMPAANQAPVDPDSSSGSSTGGATNDGETGSSTNKKLGLILGVVLGVAVLLGVILFILHRRRKAAKANRPRGTAEVEGDSHFSPSIPPYSPATPGKRGFFGKKGGSVSSQALSSPGHPSSGYQGSMEMDSMAQRQEMDAIPPSPLVEMEGTYRQQGFGQHVPRGTEYSAQPPWVYDGGYGQASPGYVQTSPGYGQASPEYAQPSPGYEQANTEYSSDVKGEKR</sequence>
<dbReference type="AlphaFoldDB" id="A0A3N4IEI2"/>
<keyword evidence="4" id="KW-1185">Reference proteome</keyword>
<feature type="region of interest" description="Disordered" evidence="1">
    <location>
        <begin position="579"/>
        <end position="645"/>
    </location>
</feature>
<feature type="region of interest" description="Disordered" evidence="1">
    <location>
        <begin position="488"/>
        <end position="551"/>
    </location>
</feature>
<dbReference type="InterPro" id="IPR015915">
    <property type="entry name" value="Kelch-typ_b-propeller"/>
</dbReference>
<dbReference type="EMBL" id="ML119667">
    <property type="protein sequence ID" value="RPA83098.1"/>
    <property type="molecule type" value="Genomic_DNA"/>
</dbReference>
<organism evidence="3 4">
    <name type="scientific">Ascobolus immersus RN42</name>
    <dbReference type="NCBI Taxonomy" id="1160509"/>
    <lineage>
        <taxon>Eukaryota</taxon>
        <taxon>Fungi</taxon>
        <taxon>Dikarya</taxon>
        <taxon>Ascomycota</taxon>
        <taxon>Pezizomycotina</taxon>
        <taxon>Pezizomycetes</taxon>
        <taxon>Pezizales</taxon>
        <taxon>Ascobolaceae</taxon>
        <taxon>Ascobolus</taxon>
    </lineage>
</organism>
<feature type="transmembrane region" description="Helical" evidence="2">
    <location>
        <begin position="459"/>
        <end position="480"/>
    </location>
</feature>
<dbReference type="STRING" id="1160509.A0A3N4IEI2"/>
<reference evidence="3 4" key="1">
    <citation type="journal article" date="2018" name="Nat. Ecol. Evol.">
        <title>Pezizomycetes genomes reveal the molecular basis of ectomycorrhizal truffle lifestyle.</title>
        <authorList>
            <person name="Murat C."/>
            <person name="Payen T."/>
            <person name="Noel B."/>
            <person name="Kuo A."/>
            <person name="Morin E."/>
            <person name="Chen J."/>
            <person name="Kohler A."/>
            <person name="Krizsan K."/>
            <person name="Balestrini R."/>
            <person name="Da Silva C."/>
            <person name="Montanini B."/>
            <person name="Hainaut M."/>
            <person name="Levati E."/>
            <person name="Barry K.W."/>
            <person name="Belfiori B."/>
            <person name="Cichocki N."/>
            <person name="Clum A."/>
            <person name="Dockter R.B."/>
            <person name="Fauchery L."/>
            <person name="Guy J."/>
            <person name="Iotti M."/>
            <person name="Le Tacon F."/>
            <person name="Lindquist E.A."/>
            <person name="Lipzen A."/>
            <person name="Malagnac F."/>
            <person name="Mello A."/>
            <person name="Molinier V."/>
            <person name="Miyauchi S."/>
            <person name="Poulain J."/>
            <person name="Riccioni C."/>
            <person name="Rubini A."/>
            <person name="Sitrit Y."/>
            <person name="Splivallo R."/>
            <person name="Traeger S."/>
            <person name="Wang M."/>
            <person name="Zifcakova L."/>
            <person name="Wipf D."/>
            <person name="Zambonelli A."/>
            <person name="Paolocci F."/>
            <person name="Nowrousian M."/>
            <person name="Ottonello S."/>
            <person name="Baldrian P."/>
            <person name="Spatafora J.W."/>
            <person name="Henrissat B."/>
            <person name="Nagy L.G."/>
            <person name="Aury J.M."/>
            <person name="Wincker P."/>
            <person name="Grigoriev I.V."/>
            <person name="Bonfante P."/>
            <person name="Martin F.M."/>
        </authorList>
    </citation>
    <scope>NUCLEOTIDE SEQUENCE [LARGE SCALE GENOMIC DNA]</scope>
    <source>
        <strain evidence="3 4">RN42</strain>
    </source>
</reference>
<feature type="compositionally biased region" description="Polar residues" evidence="1">
    <location>
        <begin position="528"/>
        <end position="545"/>
    </location>
</feature>
<protein>
    <recommendedName>
        <fullName evidence="5">Galactose oxidase</fullName>
    </recommendedName>
</protein>
<dbReference type="SUPFAM" id="SSF50965">
    <property type="entry name" value="Galactose oxidase, central domain"/>
    <property type="match status" value="1"/>
</dbReference>
<evidence type="ECO:0000256" key="2">
    <source>
        <dbReference type="SAM" id="Phobius"/>
    </source>
</evidence>